<feature type="transmembrane region" description="Helical" evidence="2">
    <location>
        <begin position="142"/>
        <end position="162"/>
    </location>
</feature>
<evidence type="ECO:0000313" key="3">
    <source>
        <dbReference type="EMBL" id="SHL39557.1"/>
    </source>
</evidence>
<feature type="transmembrane region" description="Helical" evidence="2">
    <location>
        <begin position="431"/>
        <end position="448"/>
    </location>
</feature>
<dbReference type="EMBL" id="FRBI01000004">
    <property type="protein sequence ID" value="SHL39557.1"/>
    <property type="molecule type" value="Genomic_DNA"/>
</dbReference>
<evidence type="ECO:0000313" key="4">
    <source>
        <dbReference type="Proteomes" id="UP000184111"/>
    </source>
</evidence>
<protein>
    <submittedName>
        <fullName evidence="3">Uncharacterized protein</fullName>
    </submittedName>
</protein>
<keyword evidence="2" id="KW-0472">Membrane</keyword>
<dbReference type="OrthoDB" id="3696477at2"/>
<feature type="transmembrane region" description="Helical" evidence="2">
    <location>
        <begin position="556"/>
        <end position="577"/>
    </location>
</feature>
<dbReference type="STRING" id="310782.SAMN05216499_10432"/>
<feature type="transmembrane region" description="Helical" evidence="2">
    <location>
        <begin position="529"/>
        <end position="550"/>
    </location>
</feature>
<gene>
    <name evidence="3" type="ORF">SAMN05216499_10432</name>
</gene>
<keyword evidence="2" id="KW-1133">Transmembrane helix</keyword>
<feature type="transmembrane region" description="Helical" evidence="2">
    <location>
        <begin position="183"/>
        <end position="208"/>
    </location>
</feature>
<dbReference type="RefSeq" id="WP_143172489.1">
    <property type="nucleotide sequence ID" value="NZ_FRBI01000004.1"/>
</dbReference>
<feature type="transmembrane region" description="Helical" evidence="2">
    <location>
        <begin position="214"/>
        <end position="232"/>
    </location>
</feature>
<feature type="compositionally biased region" description="Low complexity" evidence="1">
    <location>
        <begin position="389"/>
        <end position="399"/>
    </location>
</feature>
<evidence type="ECO:0000256" key="1">
    <source>
        <dbReference type="SAM" id="MobiDB-lite"/>
    </source>
</evidence>
<feature type="transmembrane region" description="Helical" evidence="2">
    <location>
        <begin position="239"/>
        <end position="256"/>
    </location>
</feature>
<keyword evidence="4" id="KW-1185">Reference proteome</keyword>
<feature type="transmembrane region" description="Helical" evidence="2">
    <location>
        <begin position="472"/>
        <end position="491"/>
    </location>
</feature>
<feature type="transmembrane region" description="Helical" evidence="2">
    <location>
        <begin position="408"/>
        <end position="425"/>
    </location>
</feature>
<dbReference type="Proteomes" id="UP000184111">
    <property type="component" value="Unassembled WGS sequence"/>
</dbReference>
<feature type="transmembrane region" description="Helical" evidence="2">
    <location>
        <begin position="503"/>
        <end position="522"/>
    </location>
</feature>
<evidence type="ECO:0000256" key="2">
    <source>
        <dbReference type="SAM" id="Phobius"/>
    </source>
</evidence>
<keyword evidence="2" id="KW-0812">Transmembrane</keyword>
<reference evidence="3 4" key="1">
    <citation type="submission" date="2016-11" db="EMBL/GenBank/DDBJ databases">
        <authorList>
            <person name="Jaros S."/>
            <person name="Januszkiewicz K."/>
            <person name="Wedrychowicz H."/>
        </authorList>
    </citation>
    <scope>NUCLEOTIDE SEQUENCE [LARGE SCALE GENOMIC DNA]</scope>
    <source>
        <strain evidence="3 4">CGMCC 4.2025</strain>
    </source>
</reference>
<proteinExistence type="predicted"/>
<feature type="transmembrane region" description="Helical" evidence="2">
    <location>
        <begin position="262"/>
        <end position="281"/>
    </location>
</feature>
<sequence>MSGPLPLVEAPYGVGDGAAGSVVRLPQARGVAASGAVDPVVELAERLAGPCAGAAHADEIAALLESEGLTDEQITERYGHRDLFTLAEALFALVPRAYPEPEPGTDPWQTDAGRCVLRGLTFALPGVAYVVGGRWADGPGGPFGLTAAVAGWAAAALCSWSWNQGLAHRAGLLLLAQRPRAAARCLLTGGAAGTVLATAAAVAVTGLARPSAPAFAFGQALYMAAATVLLVLSRERSLLYVLVPLTVSAACGAGGLPSPAVAALLTATVAAATAAAVITALRPAGTGRTPIRRALADRLRTRRAPTDASPPGARSLATRRRRRGDAPRTARRTPREGATPAASETAAVTTPLHPAGTNRTLADRLLRGRRAPAGDGPPRKATRLRRRGGPPSAAPHGAPTRVPLRRSVPLAVGGLAAGGMVLAAALAGEFVAALTVSMGVAEWLLFRLRSRSLVALRRTGVADRLLRRSWPVLARCLGAYAAALAALAGVESAALPGAAAWDAPHLGVLLALGCMLWLALLLQSCGRPWTAAAVLCAATGTAVPLLAAHTGSPGTVIGLAGAGAAAVLLAAATTVTARVTTHR</sequence>
<feature type="region of interest" description="Disordered" evidence="1">
    <location>
        <begin position="297"/>
        <end position="402"/>
    </location>
</feature>
<organism evidence="3 4">
    <name type="scientific">Actinacidiphila paucisporea</name>
    <dbReference type="NCBI Taxonomy" id="310782"/>
    <lineage>
        <taxon>Bacteria</taxon>
        <taxon>Bacillati</taxon>
        <taxon>Actinomycetota</taxon>
        <taxon>Actinomycetes</taxon>
        <taxon>Kitasatosporales</taxon>
        <taxon>Streptomycetaceae</taxon>
        <taxon>Actinacidiphila</taxon>
    </lineage>
</organism>
<name>A0A1M7AA20_9ACTN</name>
<dbReference type="AlphaFoldDB" id="A0A1M7AA20"/>
<accession>A0A1M7AA20</accession>